<dbReference type="GO" id="GO:0016020">
    <property type="term" value="C:membrane"/>
    <property type="evidence" value="ECO:0007669"/>
    <property type="project" value="UniProtKB-SubCell"/>
</dbReference>
<feature type="transmembrane region" description="Helical" evidence="6">
    <location>
        <begin position="407"/>
        <end position="429"/>
    </location>
</feature>
<feature type="domain" description="Amino acid permease/ SLC12A" evidence="7">
    <location>
        <begin position="25"/>
        <end position="459"/>
    </location>
</feature>
<gene>
    <name evidence="8" type="ORF">GGR91_001996</name>
</gene>
<evidence type="ECO:0000256" key="5">
    <source>
        <dbReference type="ARBA" id="ARBA00023136"/>
    </source>
</evidence>
<dbReference type="FunFam" id="1.20.1740.10:FF:000001">
    <property type="entry name" value="Amino acid permease"/>
    <property type="match status" value="1"/>
</dbReference>
<keyword evidence="2" id="KW-0813">Transport</keyword>
<accession>A0A840B063</accession>
<feature type="transmembrane region" description="Helical" evidence="6">
    <location>
        <begin position="365"/>
        <end position="386"/>
    </location>
</feature>
<dbReference type="Proteomes" id="UP000581447">
    <property type="component" value="Unassembled WGS sequence"/>
</dbReference>
<sequence length="464" mass="49437">MDTSLATPPAGTGSNELSRTLKSRHVSMITFGGIIGAGLFVGSSTAISTIGPAAVVSYALAGFLVLLVMRMISEMAMAMPGVQTFPDFARTGVGNWAGFLVGWLYWYFWVVVIAIEAIAGAKIINSWFPMLEVWQIGVALMAILTVVNLMSAKSYGEFEFWFASTKVVAIIVFILAAAAYATGITSPSGPTFSNLTEHGGFAPAGVAAILVGVSTTIFSLCGAEIATLAAAESEDGASTIARMTISVSTRILIFFVLSILMIVSIVPWNEIEVGVSPFAQAMRVMGYPAADLIMNSIVLVAVLSCLNSGIYITSRAMFGLAKNGDAPQSCVQLSKAKVPARAILIASLFSYVALAASVLSPDRVFNFLVNASGAVMLFIYLLIAWAQLRLRADFEATAPEKLKIKMWFHPYGTWTAIAGMVGVLVLMGVSTSHAIELWTSVLVAALFLVGYWVKCRVQAKQRKN</sequence>
<dbReference type="PIRSF" id="PIRSF006060">
    <property type="entry name" value="AA_transporter"/>
    <property type="match status" value="1"/>
</dbReference>
<dbReference type="PANTHER" id="PTHR43495:SF5">
    <property type="entry name" value="GAMMA-AMINOBUTYRIC ACID PERMEASE"/>
    <property type="match status" value="1"/>
</dbReference>
<feature type="transmembrane region" description="Helical" evidence="6">
    <location>
        <begin position="435"/>
        <end position="453"/>
    </location>
</feature>
<dbReference type="Gene3D" id="1.20.1740.10">
    <property type="entry name" value="Amino acid/polyamine transporter I"/>
    <property type="match status" value="1"/>
</dbReference>
<keyword evidence="3 6" id="KW-0812">Transmembrane</keyword>
<feature type="transmembrane region" description="Helical" evidence="6">
    <location>
        <begin position="93"/>
        <end position="115"/>
    </location>
</feature>
<feature type="transmembrane region" description="Helical" evidence="6">
    <location>
        <begin position="201"/>
        <end position="230"/>
    </location>
</feature>
<feature type="transmembrane region" description="Helical" evidence="6">
    <location>
        <begin position="26"/>
        <end position="47"/>
    </location>
</feature>
<evidence type="ECO:0000259" key="7">
    <source>
        <dbReference type="Pfam" id="PF00324"/>
    </source>
</evidence>
<feature type="transmembrane region" description="Helical" evidence="6">
    <location>
        <begin position="342"/>
        <end position="359"/>
    </location>
</feature>
<keyword evidence="9" id="KW-1185">Reference proteome</keyword>
<comment type="caution">
    <text evidence="8">The sequence shown here is derived from an EMBL/GenBank/DDBJ whole genome shotgun (WGS) entry which is preliminary data.</text>
</comment>
<keyword evidence="5 6" id="KW-0472">Membrane</keyword>
<dbReference type="EMBL" id="JACIEA010000002">
    <property type="protein sequence ID" value="MBB3943738.1"/>
    <property type="molecule type" value="Genomic_DNA"/>
</dbReference>
<comment type="subcellular location">
    <subcellularLocation>
        <location evidence="1">Membrane</location>
        <topology evidence="1">Multi-pass membrane protein</topology>
    </subcellularLocation>
</comment>
<dbReference type="Pfam" id="PF00324">
    <property type="entry name" value="AA_permease"/>
    <property type="match status" value="1"/>
</dbReference>
<organism evidence="8 9">
    <name type="scientific">Sphingorhabdus rigui</name>
    <dbReference type="NCBI Taxonomy" id="1282858"/>
    <lineage>
        <taxon>Bacteria</taxon>
        <taxon>Pseudomonadati</taxon>
        <taxon>Pseudomonadota</taxon>
        <taxon>Alphaproteobacteria</taxon>
        <taxon>Sphingomonadales</taxon>
        <taxon>Sphingomonadaceae</taxon>
        <taxon>Sphingorhabdus</taxon>
    </lineage>
</organism>
<evidence type="ECO:0000313" key="8">
    <source>
        <dbReference type="EMBL" id="MBB3943738.1"/>
    </source>
</evidence>
<protein>
    <submittedName>
        <fullName evidence="8">GABA permease</fullName>
    </submittedName>
</protein>
<feature type="transmembrane region" description="Helical" evidence="6">
    <location>
        <begin position="160"/>
        <end position="181"/>
    </location>
</feature>
<dbReference type="GO" id="GO:0055085">
    <property type="term" value="P:transmembrane transport"/>
    <property type="evidence" value="ECO:0007669"/>
    <property type="project" value="InterPro"/>
</dbReference>
<evidence type="ECO:0000256" key="3">
    <source>
        <dbReference type="ARBA" id="ARBA00022692"/>
    </source>
</evidence>
<evidence type="ECO:0000256" key="6">
    <source>
        <dbReference type="SAM" id="Phobius"/>
    </source>
</evidence>
<dbReference type="AlphaFoldDB" id="A0A840B063"/>
<dbReference type="InterPro" id="IPR004841">
    <property type="entry name" value="AA-permease/SLC12A_dom"/>
</dbReference>
<evidence type="ECO:0000256" key="1">
    <source>
        <dbReference type="ARBA" id="ARBA00004141"/>
    </source>
</evidence>
<feature type="transmembrane region" description="Helical" evidence="6">
    <location>
        <begin position="251"/>
        <end position="268"/>
    </location>
</feature>
<feature type="transmembrane region" description="Helical" evidence="6">
    <location>
        <begin position="127"/>
        <end position="148"/>
    </location>
</feature>
<feature type="transmembrane region" description="Helical" evidence="6">
    <location>
        <begin position="53"/>
        <end position="72"/>
    </location>
</feature>
<dbReference type="RefSeq" id="WP_183942011.1">
    <property type="nucleotide sequence ID" value="NZ_BAABBG010000005.1"/>
</dbReference>
<keyword evidence="4 6" id="KW-1133">Transmembrane helix</keyword>
<feature type="transmembrane region" description="Helical" evidence="6">
    <location>
        <begin position="292"/>
        <end position="312"/>
    </location>
</feature>
<evidence type="ECO:0000313" key="9">
    <source>
        <dbReference type="Proteomes" id="UP000581447"/>
    </source>
</evidence>
<dbReference type="PANTHER" id="PTHR43495">
    <property type="entry name" value="GABA PERMEASE"/>
    <property type="match status" value="1"/>
</dbReference>
<evidence type="ECO:0000256" key="2">
    <source>
        <dbReference type="ARBA" id="ARBA00022448"/>
    </source>
</evidence>
<reference evidence="8 9" key="1">
    <citation type="submission" date="2020-08" db="EMBL/GenBank/DDBJ databases">
        <title>Genomic Encyclopedia of Type Strains, Phase IV (KMG-IV): sequencing the most valuable type-strain genomes for metagenomic binning, comparative biology and taxonomic classification.</title>
        <authorList>
            <person name="Goeker M."/>
        </authorList>
    </citation>
    <scope>NUCLEOTIDE SEQUENCE [LARGE SCALE GENOMIC DNA]</scope>
    <source>
        <strain evidence="8 9">DSM 29050</strain>
    </source>
</reference>
<evidence type="ECO:0000256" key="4">
    <source>
        <dbReference type="ARBA" id="ARBA00022989"/>
    </source>
</evidence>
<name>A0A840B063_9SPHN</name>
<proteinExistence type="predicted"/>